<sequence>MNKYWDFIIAIITIKLKIACWYHYNINYQFIIVTILITDLIIGLSKLPRYWTESYYKSFYGLINTINIILITASICHDTIVLTAVYLGRQYLLANILILVFIILFAIFHRCRNHQSDNQEVNQSNNFINILGSIMLVFSIIISIGTVYVLSPLSIIILVVCYIFKNCKLGSSISDDVANMKCYCGYCDGFFAKQACNMEATRREMENSYGVDRARANARHRSAGYGCSYDDLG</sequence>
<evidence type="ECO:0000313" key="2">
    <source>
        <dbReference type="EMBL" id="ANB50968.1"/>
    </source>
</evidence>
<protein>
    <submittedName>
        <fullName evidence="2">Uncharacterized protein</fullName>
    </submittedName>
</protein>
<reference evidence="2 3" key="1">
    <citation type="journal article" date="2016" name="Genome Announc.">
        <title>Complete Genome Sequence of a New Megavirus Family Member Isolated from an Inland Water Lake for the First Time in India.</title>
        <authorList>
            <person name="Chatterjee A."/>
            <person name="Ali F."/>
            <person name="Bange D."/>
            <person name="Kondabagil K."/>
        </authorList>
    </citation>
    <scope>NUCLEOTIDE SEQUENCE [LARGE SCALE GENOMIC DNA]</scope>
    <source>
        <strain evidence="2">1</strain>
    </source>
</reference>
<keyword evidence="3" id="KW-1185">Reference proteome</keyword>
<organism evidence="2 3">
    <name type="scientific">Powai lake megavirus</name>
    <dbReference type="NCBI Taxonomy" id="1842663"/>
    <lineage>
        <taxon>Viruses</taxon>
        <taxon>Varidnaviria</taxon>
        <taxon>Bamfordvirae</taxon>
        <taxon>Nucleocytoviricota</taxon>
        <taxon>Megaviricetes</taxon>
        <taxon>Imitervirales</taxon>
        <taxon>Mimiviridae</taxon>
        <taxon>Megamimivirinae</taxon>
        <taxon>Megavirus</taxon>
        <taxon>Megavirus powaiense</taxon>
    </lineage>
</organism>
<proteinExistence type="predicted"/>
<keyword evidence="1" id="KW-0812">Transmembrane</keyword>
<keyword evidence="1" id="KW-1133">Transmembrane helix</keyword>
<dbReference type="Proteomes" id="UP000241365">
    <property type="component" value="Segment"/>
</dbReference>
<accession>A0A167RPL2</accession>
<evidence type="ECO:0000256" key="1">
    <source>
        <dbReference type="SAM" id="Phobius"/>
    </source>
</evidence>
<feature type="transmembrane region" description="Helical" evidence="1">
    <location>
        <begin position="130"/>
        <end position="160"/>
    </location>
</feature>
<dbReference type="EMBL" id="KU877344">
    <property type="protein sequence ID" value="ANB50968.1"/>
    <property type="molecule type" value="Genomic_DNA"/>
</dbReference>
<feature type="transmembrane region" description="Helical" evidence="1">
    <location>
        <begin position="30"/>
        <end position="47"/>
    </location>
</feature>
<dbReference type="KEGG" id="vg:80513330"/>
<dbReference type="GeneID" id="80513330"/>
<keyword evidence="1" id="KW-0472">Membrane</keyword>
<evidence type="ECO:0000313" key="3">
    <source>
        <dbReference type="Proteomes" id="UP000241365"/>
    </source>
</evidence>
<dbReference type="RefSeq" id="YP_010776719.1">
    <property type="nucleotide sequence ID" value="NC_075034.1"/>
</dbReference>
<name>A0A167RPL2_9VIRU</name>
<feature type="transmembrane region" description="Helical" evidence="1">
    <location>
        <begin position="91"/>
        <end position="109"/>
    </location>
</feature>
<feature type="transmembrane region" description="Helical" evidence="1">
    <location>
        <begin position="59"/>
        <end position="85"/>
    </location>
</feature>